<accession>A0A496PGP5</accession>
<dbReference type="Proteomes" id="UP000273119">
    <property type="component" value="Unassembled WGS sequence"/>
</dbReference>
<dbReference type="GO" id="GO:0005737">
    <property type="term" value="C:cytoplasm"/>
    <property type="evidence" value="ECO:0007669"/>
    <property type="project" value="TreeGrafter"/>
</dbReference>
<dbReference type="GO" id="GO:0042802">
    <property type="term" value="F:identical protein binding"/>
    <property type="evidence" value="ECO:0007669"/>
    <property type="project" value="TreeGrafter"/>
</dbReference>
<keyword evidence="2" id="KW-0119">Carbohydrate metabolism</keyword>
<name>A0A496PGP5_9MICC</name>
<keyword evidence="1" id="KW-0378">Hydrolase</keyword>
<dbReference type="NCBIfam" id="NF001684">
    <property type="entry name" value="PRK00443.1-4"/>
    <property type="match status" value="1"/>
</dbReference>
<dbReference type="PANTHER" id="PTHR11280:SF5">
    <property type="entry name" value="GLUCOSAMINE-6-PHOSPHATE ISOMERASE"/>
    <property type="match status" value="1"/>
</dbReference>
<dbReference type="RefSeq" id="WP_121485979.1">
    <property type="nucleotide sequence ID" value="NZ_QQXL01000008.1"/>
</dbReference>
<gene>
    <name evidence="4" type="ORF">DWQ67_12290</name>
</gene>
<dbReference type="GO" id="GO:0004342">
    <property type="term" value="F:glucosamine-6-phosphate deaminase activity"/>
    <property type="evidence" value="ECO:0007669"/>
    <property type="project" value="InterPro"/>
</dbReference>
<evidence type="ECO:0000259" key="3">
    <source>
        <dbReference type="Pfam" id="PF01182"/>
    </source>
</evidence>
<dbReference type="GO" id="GO:0005975">
    <property type="term" value="P:carbohydrate metabolic process"/>
    <property type="evidence" value="ECO:0007669"/>
    <property type="project" value="InterPro"/>
</dbReference>
<reference evidence="4 5" key="1">
    <citation type="submission" date="2018-07" db="EMBL/GenBank/DDBJ databases">
        <title>Arthrobacter sp. nov., isolated from raw cow's milk with high bacterial count.</title>
        <authorList>
            <person name="Hahne J."/>
            <person name="Isele D."/>
            <person name="Lipski A."/>
        </authorList>
    </citation>
    <scope>NUCLEOTIDE SEQUENCE [LARGE SCALE GENOMIC DNA]</scope>
    <source>
        <strain evidence="4 5">JZ R-183</strain>
    </source>
</reference>
<dbReference type="Gene3D" id="3.40.50.1360">
    <property type="match status" value="1"/>
</dbReference>
<dbReference type="PANTHER" id="PTHR11280">
    <property type="entry name" value="GLUCOSAMINE-6-PHOSPHATE ISOMERASE"/>
    <property type="match status" value="1"/>
</dbReference>
<protein>
    <submittedName>
        <fullName evidence="4">Glucosamine-6-phosphate deaminase</fullName>
    </submittedName>
</protein>
<evidence type="ECO:0000313" key="5">
    <source>
        <dbReference type="Proteomes" id="UP000273119"/>
    </source>
</evidence>
<dbReference type="InterPro" id="IPR037171">
    <property type="entry name" value="NagB/RpiA_transferase-like"/>
</dbReference>
<sequence>MDVVISPMPHTAAERAGARVAEAIAANPLLVLGVATGSSPLGVYAHVRERIERHGLDVSGITCFALDEYVGLPEDHPQSYHQVIRQTVTEPWGLRADQVHVPAGTTGDPRQAALDYERDIREAGGVGLQLVGIGGNGHIGFNEPGSSLGSRTRIKTLHPRTREDNARFFGGDMDAVPIHCITQGIATILDAGHVLMIASGAGKADAVAKMVEGPVSSACPASALQLHPHTEVFIDDAAAAGLLHRDYYDFAVANADSVPGA</sequence>
<dbReference type="GO" id="GO:0006046">
    <property type="term" value="P:N-acetylglucosamine catabolic process"/>
    <property type="evidence" value="ECO:0007669"/>
    <property type="project" value="TreeGrafter"/>
</dbReference>
<comment type="caution">
    <text evidence="4">The sequence shown here is derived from an EMBL/GenBank/DDBJ whole genome shotgun (WGS) entry which is preliminary data.</text>
</comment>
<feature type="domain" description="Glucosamine/galactosamine-6-phosphate isomerase" evidence="3">
    <location>
        <begin position="10"/>
        <end position="225"/>
    </location>
</feature>
<dbReference type="GO" id="GO:0006043">
    <property type="term" value="P:glucosamine catabolic process"/>
    <property type="evidence" value="ECO:0007669"/>
    <property type="project" value="TreeGrafter"/>
</dbReference>
<dbReference type="CDD" id="cd01399">
    <property type="entry name" value="GlcN6P_deaminase"/>
    <property type="match status" value="1"/>
</dbReference>
<evidence type="ECO:0000256" key="1">
    <source>
        <dbReference type="ARBA" id="ARBA00022801"/>
    </source>
</evidence>
<dbReference type="InterPro" id="IPR018321">
    <property type="entry name" value="Glucosamine6P_isomerase_CS"/>
</dbReference>
<dbReference type="InterPro" id="IPR006148">
    <property type="entry name" value="Glc/Gal-6P_isomerase"/>
</dbReference>
<dbReference type="SUPFAM" id="SSF100950">
    <property type="entry name" value="NagB/RpiA/CoA transferase-like"/>
    <property type="match status" value="1"/>
</dbReference>
<dbReference type="EMBL" id="QQXL01000008">
    <property type="protein sequence ID" value="RKW69649.1"/>
    <property type="molecule type" value="Genomic_DNA"/>
</dbReference>
<dbReference type="PROSITE" id="PS01161">
    <property type="entry name" value="GLC_GALNAC_ISOMERASE"/>
    <property type="match status" value="1"/>
</dbReference>
<dbReference type="AlphaFoldDB" id="A0A496PGP5"/>
<dbReference type="GO" id="GO:0019262">
    <property type="term" value="P:N-acetylneuraminate catabolic process"/>
    <property type="evidence" value="ECO:0007669"/>
    <property type="project" value="TreeGrafter"/>
</dbReference>
<evidence type="ECO:0000256" key="2">
    <source>
        <dbReference type="ARBA" id="ARBA00023277"/>
    </source>
</evidence>
<organism evidence="4 5">
    <name type="scientific">Galactobacter caseinivorans</name>
    <dbReference type="NCBI Taxonomy" id="2676123"/>
    <lineage>
        <taxon>Bacteria</taxon>
        <taxon>Bacillati</taxon>
        <taxon>Actinomycetota</taxon>
        <taxon>Actinomycetes</taxon>
        <taxon>Micrococcales</taxon>
        <taxon>Micrococcaceae</taxon>
        <taxon>Galactobacter</taxon>
    </lineage>
</organism>
<keyword evidence="5" id="KW-1185">Reference proteome</keyword>
<dbReference type="InterPro" id="IPR004547">
    <property type="entry name" value="Glucosamine6P_isomerase"/>
</dbReference>
<evidence type="ECO:0000313" key="4">
    <source>
        <dbReference type="EMBL" id="RKW69649.1"/>
    </source>
</evidence>
<dbReference type="Pfam" id="PF01182">
    <property type="entry name" value="Glucosamine_iso"/>
    <property type="match status" value="1"/>
</dbReference>
<proteinExistence type="predicted"/>